<comment type="caution">
    <text evidence="3">The sequence shown here is derived from an EMBL/GenBank/DDBJ whole genome shotgun (WGS) entry which is preliminary data.</text>
</comment>
<reference evidence="3 4" key="1">
    <citation type="submission" date="2015-10" db="EMBL/GenBank/DDBJ databases">
        <title>Mycobacterium gordonae draft genome assembly.</title>
        <authorList>
            <person name="Ustinova V."/>
            <person name="Smirnova T."/>
            <person name="Blagodatskikh K."/>
            <person name="Varlamov D."/>
            <person name="Larionova E."/>
            <person name="Chernousova L."/>
        </authorList>
    </citation>
    <scope>NUCLEOTIDE SEQUENCE [LARGE SCALE GENOMIC DNA]</scope>
    <source>
        <strain evidence="3 4">CTRI 14-8773</strain>
    </source>
</reference>
<gene>
    <name evidence="3" type="ORF">AO501_22265</name>
</gene>
<dbReference type="RefSeq" id="WP_055577181.1">
    <property type="nucleotide sequence ID" value="NZ_LKTM01000057.1"/>
</dbReference>
<keyword evidence="1" id="KW-1133">Transmembrane helix</keyword>
<dbReference type="Proteomes" id="UP000051677">
    <property type="component" value="Unassembled WGS sequence"/>
</dbReference>
<feature type="domain" description="SHOCT" evidence="2">
    <location>
        <begin position="209"/>
        <end position="235"/>
    </location>
</feature>
<dbReference type="STRING" id="1778.A9W97_16590"/>
<name>A0A0Q2LVH6_MYCGO</name>
<organism evidence="3 4">
    <name type="scientific">Mycobacterium gordonae</name>
    <dbReference type="NCBI Taxonomy" id="1778"/>
    <lineage>
        <taxon>Bacteria</taxon>
        <taxon>Bacillati</taxon>
        <taxon>Actinomycetota</taxon>
        <taxon>Actinomycetes</taxon>
        <taxon>Mycobacteriales</taxon>
        <taxon>Mycobacteriaceae</taxon>
        <taxon>Mycobacterium</taxon>
    </lineage>
</organism>
<dbReference type="OrthoDB" id="5996503at2"/>
<feature type="transmembrane region" description="Helical" evidence="1">
    <location>
        <begin position="152"/>
        <end position="176"/>
    </location>
</feature>
<evidence type="ECO:0000256" key="1">
    <source>
        <dbReference type="SAM" id="Phobius"/>
    </source>
</evidence>
<keyword evidence="1" id="KW-0472">Membrane</keyword>
<protein>
    <recommendedName>
        <fullName evidence="2">SHOCT domain-containing protein</fullName>
    </recommendedName>
</protein>
<sequence>MNSRRVAKASLILAIVTLVVSVAGFITTLVLNVFFLDDYDAYGEVPVPGSGSVHLPAGQATVSLHTLVIGGTDGGGLPVPPMRISITPPDGVPQPEVTESIGSTTTVNNDAHIRVWNVQVPADGTYQVVTDGQVNGYINPRLAFGHQSSYGYLVWVFVALFVVGLVDLTLSIMWLARVRRRPVPSVGGGFAVVAPPAAYEPSGEGVRVERLKTLAALRDSGALTEEEFQAEKRRVMEGL</sequence>
<proteinExistence type="predicted"/>
<dbReference type="Pfam" id="PF09851">
    <property type="entry name" value="SHOCT"/>
    <property type="match status" value="1"/>
</dbReference>
<keyword evidence="1" id="KW-0812">Transmembrane</keyword>
<evidence type="ECO:0000259" key="2">
    <source>
        <dbReference type="Pfam" id="PF09851"/>
    </source>
</evidence>
<evidence type="ECO:0000313" key="4">
    <source>
        <dbReference type="Proteomes" id="UP000051677"/>
    </source>
</evidence>
<dbReference type="InterPro" id="IPR018649">
    <property type="entry name" value="SHOCT"/>
</dbReference>
<evidence type="ECO:0000313" key="3">
    <source>
        <dbReference type="EMBL" id="KQH79897.1"/>
    </source>
</evidence>
<accession>A0A0Q2LVH6</accession>
<feature type="transmembrane region" description="Helical" evidence="1">
    <location>
        <begin position="12"/>
        <end position="36"/>
    </location>
</feature>
<dbReference type="AlphaFoldDB" id="A0A0Q2LVH6"/>
<dbReference type="EMBL" id="LKTM01000057">
    <property type="protein sequence ID" value="KQH79897.1"/>
    <property type="molecule type" value="Genomic_DNA"/>
</dbReference>